<dbReference type="Gene3D" id="6.10.140.1340">
    <property type="match status" value="1"/>
</dbReference>
<evidence type="ECO:0000313" key="5">
    <source>
        <dbReference type="Proteomes" id="UP001299283"/>
    </source>
</evidence>
<protein>
    <submittedName>
        <fullName evidence="4">DUF2892 domain-containing protein</fullName>
    </submittedName>
</protein>
<evidence type="ECO:0000256" key="1">
    <source>
        <dbReference type="SAM" id="MobiDB-lite"/>
    </source>
</evidence>
<dbReference type="Proteomes" id="UP001299283">
    <property type="component" value="Unassembled WGS sequence"/>
</dbReference>
<keyword evidence="2" id="KW-1133">Transmembrane helix</keyword>
<feature type="domain" description="Inner membrane protein YgaP-like transmembrane" evidence="3">
    <location>
        <begin position="37"/>
        <end position="89"/>
    </location>
</feature>
<dbReference type="InterPro" id="IPR021309">
    <property type="entry name" value="YgaP-like_TM"/>
</dbReference>
<keyword evidence="2" id="KW-0812">Transmembrane</keyword>
<comment type="caution">
    <text evidence="4">The sequence shown here is derived from an EMBL/GenBank/DDBJ whole genome shotgun (WGS) entry which is preliminary data.</text>
</comment>
<dbReference type="RefSeq" id="WP_329779548.1">
    <property type="nucleotide sequence ID" value="NZ_JAYJJQ010000014.1"/>
</dbReference>
<keyword evidence="5" id="KW-1185">Reference proteome</keyword>
<name>A0ABU5YZ74_9MYCO</name>
<evidence type="ECO:0000259" key="3">
    <source>
        <dbReference type="Pfam" id="PF11127"/>
    </source>
</evidence>
<feature type="region of interest" description="Disordered" evidence="1">
    <location>
        <begin position="1"/>
        <end position="31"/>
    </location>
</feature>
<evidence type="ECO:0000313" key="4">
    <source>
        <dbReference type="EMBL" id="MEB3070442.1"/>
    </source>
</evidence>
<proteinExistence type="predicted"/>
<feature type="transmembrane region" description="Helical" evidence="2">
    <location>
        <begin position="65"/>
        <end position="90"/>
    </location>
</feature>
<accession>A0ABU5YZ74</accession>
<sequence length="109" mass="11539">MRSSADAEPETEENAMGSAAGTEQASFKPPRPPGWPLERVLHLMAGTVVLTSAVLVYLFGPLWLILTAFVGLSLLLDAFAGWCPASLVLYRLGVRTSAECGAQRGSCTS</sequence>
<evidence type="ECO:0000256" key="2">
    <source>
        <dbReference type="SAM" id="Phobius"/>
    </source>
</evidence>
<organism evidence="4 5">
    <name type="scientific">[Mycobacterium] vasticus</name>
    <dbReference type="NCBI Taxonomy" id="2875777"/>
    <lineage>
        <taxon>Bacteria</taxon>
        <taxon>Bacillati</taxon>
        <taxon>Actinomycetota</taxon>
        <taxon>Actinomycetes</taxon>
        <taxon>Mycobacteriales</taxon>
        <taxon>Mycobacteriaceae</taxon>
        <taxon>Mycolicibacter</taxon>
    </lineage>
</organism>
<dbReference type="Pfam" id="PF11127">
    <property type="entry name" value="YgaP-like_TM"/>
    <property type="match status" value="1"/>
</dbReference>
<gene>
    <name evidence="4" type="ORF">K5L39_14720</name>
</gene>
<reference evidence="4 5" key="1">
    <citation type="submission" date="2023-12" db="EMBL/GenBank/DDBJ databases">
        <title>Description of new species of Mycobacterium terrae complex isolated from sewage at the Sao Paulo Zoological Park Foundation in Brazil.</title>
        <authorList>
            <person name="Romagnoli C.L."/>
            <person name="Conceicao E.C."/>
            <person name="Machado E."/>
            <person name="Barreto L.B.P.F."/>
            <person name="Sharma A."/>
            <person name="Silva N.M."/>
            <person name="Marques L.E."/>
            <person name="Juliana M.A."/>
            <person name="Lourenco M.C.S."/>
            <person name="Digiampietri L.A."/>
            <person name="Suffys P.N."/>
            <person name="Viana-Niero C."/>
        </authorList>
    </citation>
    <scope>NUCLEOTIDE SEQUENCE [LARGE SCALE GENOMIC DNA]</scope>
    <source>
        <strain evidence="4 5">MYC017</strain>
    </source>
</reference>
<keyword evidence="2" id="KW-0472">Membrane</keyword>
<dbReference type="EMBL" id="JAYJJQ010000014">
    <property type="protein sequence ID" value="MEB3070442.1"/>
    <property type="molecule type" value="Genomic_DNA"/>
</dbReference>